<reference evidence="1 2" key="1">
    <citation type="submission" date="2017-06" db="EMBL/GenBank/DDBJ databases">
        <title>Genome sequencing of cyanobaciteial culture collection at National Institute for Environmental Studies (NIES).</title>
        <authorList>
            <person name="Hirose Y."/>
            <person name="Shimura Y."/>
            <person name="Fujisawa T."/>
            <person name="Nakamura Y."/>
            <person name="Kawachi M."/>
        </authorList>
    </citation>
    <scope>NUCLEOTIDE SEQUENCE [LARGE SCALE GENOMIC DNA]</scope>
    <source>
        <strain evidence="1 2">NIES-21</strain>
    </source>
</reference>
<proteinExistence type="predicted"/>
<evidence type="ECO:0000313" key="2">
    <source>
        <dbReference type="Proteomes" id="UP000218287"/>
    </source>
</evidence>
<accession>A0A1Z4GB23</accession>
<protein>
    <submittedName>
        <fullName evidence="1">Uncharacterized protein</fullName>
    </submittedName>
</protein>
<evidence type="ECO:0000313" key="1">
    <source>
        <dbReference type="EMBL" id="BAY14714.1"/>
    </source>
</evidence>
<keyword evidence="2" id="KW-1185">Reference proteome</keyword>
<gene>
    <name evidence="1" type="ORF">NIES21_04720</name>
</gene>
<dbReference type="AlphaFoldDB" id="A0A1Z4GB23"/>
<sequence length="73" mass="8207">MKTSTSTITTITQPSFTHDDFVIQHQSLNNHDSDTSLSNNNLEILDDTDLELETIMFEEFADGLPSDIPMADF</sequence>
<organism evidence="1 2">
    <name type="scientific">Anabaenopsis circularis NIES-21</name>
    <dbReference type="NCBI Taxonomy" id="1085406"/>
    <lineage>
        <taxon>Bacteria</taxon>
        <taxon>Bacillati</taxon>
        <taxon>Cyanobacteriota</taxon>
        <taxon>Cyanophyceae</taxon>
        <taxon>Nostocales</taxon>
        <taxon>Nodulariaceae</taxon>
        <taxon>Anabaenopsis</taxon>
    </lineage>
</organism>
<name>A0A1Z4GB23_9CYAN</name>
<dbReference type="EMBL" id="AP018174">
    <property type="protein sequence ID" value="BAY14714.1"/>
    <property type="molecule type" value="Genomic_DNA"/>
</dbReference>
<dbReference type="Proteomes" id="UP000218287">
    <property type="component" value="Chromosome"/>
</dbReference>